<dbReference type="SUPFAM" id="SSF49599">
    <property type="entry name" value="TRAF domain-like"/>
    <property type="match status" value="1"/>
</dbReference>
<dbReference type="Gene3D" id="2.60.210.10">
    <property type="entry name" value="Apoptosis, Tumor Necrosis Factor Receptor Associated Protein 2, Chain A"/>
    <property type="match status" value="1"/>
</dbReference>
<evidence type="ECO:0000313" key="2">
    <source>
        <dbReference type="EMBL" id="JAU01613.1"/>
    </source>
</evidence>
<keyword evidence="2" id="KW-0675">Receptor</keyword>
<proteinExistence type="evidence at transcript level"/>
<dbReference type="EMBL" id="GFAA01001822">
    <property type="protein sequence ID" value="JAU01613.1"/>
    <property type="molecule type" value="mRNA"/>
</dbReference>
<feature type="domain" description="TRAF1-6 MATH" evidence="1">
    <location>
        <begin position="271"/>
        <end position="374"/>
    </location>
</feature>
<name>A0A1E1XQM1_AMBSC</name>
<feature type="non-terminal residue" evidence="2">
    <location>
        <position position="1"/>
    </location>
</feature>
<sequence>ECPADDMLRREVTCWNEESGCETVLPASEISRHFQCECAHHSVACLKCSATVLCSDICSHLRSDCGAAMRPLRSECEAEPGSREDRASLASLEGTFQRQATEIRACLERITVGIAAHDDRFNELAQGMNAFKEALKQEVAVVTQQSREILTKSVHDITASNQEVQTCCAAQRDAIANFPIIINRLEGTMRDRLVNLTRETREHVTLVAAAIKAEMKEINQTALEKVTEVLRYAQMQVSVCNFIVKSIKALQEEALKNGFADYDHERVYLRGYCLSPGIRLQKDGESVKFCATLTIFQGDMDDFVEWPFQKNIRLSVVRAKDGLKQELEVEGNPGNESYQRPMNSQSKGVSFIDNRLNFTDMITGGFVENDSVHVQWELVP</sequence>
<evidence type="ECO:0000259" key="1">
    <source>
        <dbReference type="Pfam" id="PF21355"/>
    </source>
</evidence>
<accession>A0A1E1XQM1</accession>
<reference evidence="2" key="1">
    <citation type="submission" date="2016-09" db="EMBL/GenBank/DDBJ databases">
        <authorList>
            <person name="Capua I."/>
            <person name="De Benedictis P."/>
            <person name="Joannis T."/>
            <person name="Lombin L.H."/>
            <person name="Cattoli G."/>
        </authorList>
    </citation>
    <scope>NUCLEOTIDE SEQUENCE</scope>
</reference>
<dbReference type="InterPro" id="IPR008974">
    <property type="entry name" value="TRAF-like"/>
</dbReference>
<dbReference type="Pfam" id="PF21355">
    <property type="entry name" value="TRAF-mep_MATH"/>
    <property type="match status" value="1"/>
</dbReference>
<protein>
    <submittedName>
        <fullName evidence="2">Putative tumor necrosis factor receptor-associated factor</fullName>
    </submittedName>
</protein>
<organism evidence="2">
    <name type="scientific">Amblyomma sculptum</name>
    <name type="common">Tick</name>
    <dbReference type="NCBI Taxonomy" id="1581419"/>
    <lineage>
        <taxon>Eukaryota</taxon>
        <taxon>Metazoa</taxon>
        <taxon>Ecdysozoa</taxon>
        <taxon>Arthropoda</taxon>
        <taxon>Chelicerata</taxon>
        <taxon>Arachnida</taxon>
        <taxon>Acari</taxon>
        <taxon>Parasitiformes</taxon>
        <taxon>Ixodida</taxon>
        <taxon>Ixodoidea</taxon>
        <taxon>Ixodidae</taxon>
        <taxon>Amblyomminae</taxon>
        <taxon>Amblyomma</taxon>
    </lineage>
</organism>
<dbReference type="InterPro" id="IPR049342">
    <property type="entry name" value="TRAF1-6_MATH_dom"/>
</dbReference>
<dbReference type="AlphaFoldDB" id="A0A1E1XQM1"/>
<reference evidence="2" key="2">
    <citation type="journal article" date="2017" name="Front. Cell. Infect. Microbiol.">
        <title>Analysis of the Salivary Gland Transcriptome of Unfed and Partially Fed Amblyomma sculptum Ticks and Descriptive Proteome of the Saliva.</title>
        <authorList>
            <person name="Esteves E."/>
            <person name="Maruyama S.R."/>
            <person name="Kawahara R."/>
            <person name="Fujita A."/>
            <person name="Martins L.A."/>
            <person name="Righi A.A."/>
            <person name="Costa F.B."/>
            <person name="Palmisano G."/>
            <person name="Labruna M.B."/>
            <person name="Sa-Nunes A."/>
            <person name="Ribeiro J.M.C."/>
            <person name="Fogaca A.C."/>
        </authorList>
    </citation>
    <scope>NUCLEOTIDE SEQUENCE</scope>
</reference>